<gene>
    <name evidence="2" type="ORF">B0H65DRAFT_544817</name>
</gene>
<reference evidence="2" key="1">
    <citation type="journal article" date="2023" name="Mol. Phylogenet. Evol.">
        <title>Genome-scale phylogeny and comparative genomics of the fungal order Sordariales.</title>
        <authorList>
            <person name="Hensen N."/>
            <person name="Bonometti L."/>
            <person name="Westerberg I."/>
            <person name="Brannstrom I.O."/>
            <person name="Guillou S."/>
            <person name="Cros-Aarteil S."/>
            <person name="Calhoun S."/>
            <person name="Haridas S."/>
            <person name="Kuo A."/>
            <person name="Mondo S."/>
            <person name="Pangilinan J."/>
            <person name="Riley R."/>
            <person name="LaButti K."/>
            <person name="Andreopoulos B."/>
            <person name="Lipzen A."/>
            <person name="Chen C."/>
            <person name="Yan M."/>
            <person name="Daum C."/>
            <person name="Ng V."/>
            <person name="Clum A."/>
            <person name="Steindorff A."/>
            <person name="Ohm R.A."/>
            <person name="Martin F."/>
            <person name="Silar P."/>
            <person name="Natvig D.O."/>
            <person name="Lalanne C."/>
            <person name="Gautier V."/>
            <person name="Ament-Velasquez S.L."/>
            <person name="Kruys A."/>
            <person name="Hutchinson M.I."/>
            <person name="Powell A.J."/>
            <person name="Barry K."/>
            <person name="Miller A.N."/>
            <person name="Grigoriev I.V."/>
            <person name="Debuchy R."/>
            <person name="Gladieux P."/>
            <person name="Hiltunen Thoren M."/>
            <person name="Johannesson H."/>
        </authorList>
    </citation>
    <scope>NUCLEOTIDE SEQUENCE</scope>
    <source>
        <strain evidence="2">CBS 560.94</strain>
    </source>
</reference>
<keyword evidence="3" id="KW-1185">Reference proteome</keyword>
<evidence type="ECO:0000313" key="3">
    <source>
        <dbReference type="Proteomes" id="UP001278500"/>
    </source>
</evidence>
<dbReference type="RefSeq" id="XP_062686951.1">
    <property type="nucleotide sequence ID" value="XM_062829330.1"/>
</dbReference>
<evidence type="ECO:0000256" key="1">
    <source>
        <dbReference type="SAM" id="MobiDB-lite"/>
    </source>
</evidence>
<dbReference type="GeneID" id="87866484"/>
<dbReference type="AlphaFoldDB" id="A0AAE0JQE2"/>
<evidence type="ECO:0000313" key="2">
    <source>
        <dbReference type="EMBL" id="KAK3355573.1"/>
    </source>
</evidence>
<proteinExistence type="predicted"/>
<dbReference type="EMBL" id="JAUEPP010000001">
    <property type="protein sequence ID" value="KAK3355573.1"/>
    <property type="molecule type" value="Genomic_DNA"/>
</dbReference>
<organism evidence="2 3">
    <name type="scientific">Neurospora tetraspora</name>
    <dbReference type="NCBI Taxonomy" id="94610"/>
    <lineage>
        <taxon>Eukaryota</taxon>
        <taxon>Fungi</taxon>
        <taxon>Dikarya</taxon>
        <taxon>Ascomycota</taxon>
        <taxon>Pezizomycotina</taxon>
        <taxon>Sordariomycetes</taxon>
        <taxon>Sordariomycetidae</taxon>
        <taxon>Sordariales</taxon>
        <taxon>Sordariaceae</taxon>
        <taxon>Neurospora</taxon>
    </lineage>
</organism>
<protein>
    <submittedName>
        <fullName evidence="2">Uncharacterized protein</fullName>
    </submittedName>
</protein>
<feature type="compositionally biased region" description="Polar residues" evidence="1">
    <location>
        <begin position="51"/>
        <end position="72"/>
    </location>
</feature>
<sequence>MSALSLFLVAVRDRVKDFVAEKLAELGLANRAVVLAPDARRHTACAPLASPQVQNGATGEEASQTSAQNDQSAPGAPGPPDWFIQQFDPNAAVLPSPGYQWCQVYRMWLKGIAEHSTLHNHTGDGRMICHQGAPDGSRRICGQQYPDPKAMDAHIMRDYGIRNFSPFKHVAVDSEYGQALLRAVEGGANQ</sequence>
<name>A0AAE0JQE2_9PEZI</name>
<dbReference type="Proteomes" id="UP001278500">
    <property type="component" value="Unassembled WGS sequence"/>
</dbReference>
<comment type="caution">
    <text evidence="2">The sequence shown here is derived from an EMBL/GenBank/DDBJ whole genome shotgun (WGS) entry which is preliminary data.</text>
</comment>
<feature type="region of interest" description="Disordered" evidence="1">
    <location>
        <begin position="50"/>
        <end position="81"/>
    </location>
</feature>
<accession>A0AAE0JQE2</accession>
<reference evidence="2" key="2">
    <citation type="submission" date="2023-06" db="EMBL/GenBank/DDBJ databases">
        <authorList>
            <consortium name="Lawrence Berkeley National Laboratory"/>
            <person name="Haridas S."/>
            <person name="Hensen N."/>
            <person name="Bonometti L."/>
            <person name="Westerberg I."/>
            <person name="Brannstrom I.O."/>
            <person name="Guillou S."/>
            <person name="Cros-Aarteil S."/>
            <person name="Calhoun S."/>
            <person name="Kuo A."/>
            <person name="Mondo S."/>
            <person name="Pangilinan J."/>
            <person name="Riley R."/>
            <person name="Labutti K."/>
            <person name="Andreopoulos B."/>
            <person name="Lipzen A."/>
            <person name="Chen C."/>
            <person name="Yanf M."/>
            <person name="Daum C."/>
            <person name="Ng V."/>
            <person name="Clum A."/>
            <person name="Steindorff A."/>
            <person name="Ohm R."/>
            <person name="Martin F."/>
            <person name="Silar P."/>
            <person name="Natvig D."/>
            <person name="Lalanne C."/>
            <person name="Gautier V."/>
            <person name="Ament-Velasquez S.L."/>
            <person name="Kruys A."/>
            <person name="Hutchinson M.I."/>
            <person name="Powell A.J."/>
            <person name="Barry K."/>
            <person name="Miller A.N."/>
            <person name="Grigoriev I.V."/>
            <person name="Debuchy R."/>
            <person name="Gladieux P."/>
            <person name="Thoren M.H."/>
            <person name="Johannesson H."/>
        </authorList>
    </citation>
    <scope>NUCLEOTIDE SEQUENCE</scope>
    <source>
        <strain evidence="2">CBS 560.94</strain>
    </source>
</reference>